<accession>A0A5P1EUX5</accession>
<dbReference type="Proteomes" id="UP000243459">
    <property type="component" value="Chromosome 5"/>
</dbReference>
<keyword evidence="3" id="KW-0472">Membrane</keyword>
<dbReference type="EMBL" id="CM007385">
    <property type="protein sequence ID" value="ONK69792.1"/>
    <property type="molecule type" value="Genomic_DNA"/>
</dbReference>
<dbReference type="GO" id="GO:0016020">
    <property type="term" value="C:membrane"/>
    <property type="evidence" value="ECO:0007669"/>
    <property type="project" value="InterPro"/>
</dbReference>
<protein>
    <recommendedName>
        <fullName evidence="6">Protein DETOXIFICATION</fullName>
    </recommendedName>
</protein>
<keyword evidence="3" id="KW-1133">Transmembrane helix</keyword>
<dbReference type="GO" id="GO:0015297">
    <property type="term" value="F:antiporter activity"/>
    <property type="evidence" value="ECO:0007669"/>
    <property type="project" value="InterPro"/>
</dbReference>
<organism evidence="4 5">
    <name type="scientific">Asparagus officinalis</name>
    <name type="common">Garden asparagus</name>
    <dbReference type="NCBI Taxonomy" id="4686"/>
    <lineage>
        <taxon>Eukaryota</taxon>
        <taxon>Viridiplantae</taxon>
        <taxon>Streptophyta</taxon>
        <taxon>Embryophyta</taxon>
        <taxon>Tracheophyta</taxon>
        <taxon>Spermatophyta</taxon>
        <taxon>Magnoliopsida</taxon>
        <taxon>Liliopsida</taxon>
        <taxon>Asparagales</taxon>
        <taxon>Asparagaceae</taxon>
        <taxon>Asparagoideae</taxon>
        <taxon>Asparagus</taxon>
    </lineage>
</organism>
<keyword evidence="3" id="KW-0812">Transmembrane</keyword>
<dbReference type="GO" id="GO:0042910">
    <property type="term" value="F:xenobiotic transmembrane transporter activity"/>
    <property type="evidence" value="ECO:0007669"/>
    <property type="project" value="InterPro"/>
</dbReference>
<dbReference type="AlphaFoldDB" id="A0A5P1EUX5"/>
<evidence type="ECO:0000313" key="5">
    <source>
        <dbReference type="Proteomes" id="UP000243459"/>
    </source>
</evidence>
<dbReference type="Pfam" id="PF01554">
    <property type="entry name" value="MatE"/>
    <property type="match status" value="1"/>
</dbReference>
<comment type="similarity">
    <text evidence="1">Belongs to the multi antimicrobial extrusion (MATE) (TC 2.A.66.1) family.</text>
</comment>
<dbReference type="InterPro" id="IPR002528">
    <property type="entry name" value="MATE_fam"/>
</dbReference>
<feature type="compositionally biased region" description="Pro residues" evidence="2">
    <location>
        <begin position="26"/>
        <end position="38"/>
    </location>
</feature>
<feature type="region of interest" description="Disordered" evidence="2">
    <location>
        <begin position="17"/>
        <end position="42"/>
    </location>
</feature>
<feature type="transmembrane region" description="Helical" evidence="3">
    <location>
        <begin position="179"/>
        <end position="200"/>
    </location>
</feature>
<proteinExistence type="inferred from homology"/>
<evidence type="ECO:0008006" key="6">
    <source>
        <dbReference type="Google" id="ProtNLM"/>
    </source>
</evidence>
<evidence type="ECO:0000256" key="2">
    <source>
        <dbReference type="SAM" id="MobiDB-lite"/>
    </source>
</evidence>
<gene>
    <name evidence="4" type="ORF">A4U43_C05F26780</name>
</gene>
<evidence type="ECO:0000256" key="3">
    <source>
        <dbReference type="SAM" id="Phobius"/>
    </source>
</evidence>
<reference evidence="5" key="1">
    <citation type="journal article" date="2017" name="Nat. Commun.">
        <title>The asparagus genome sheds light on the origin and evolution of a young Y chromosome.</title>
        <authorList>
            <person name="Harkess A."/>
            <person name="Zhou J."/>
            <person name="Xu C."/>
            <person name="Bowers J.E."/>
            <person name="Van der Hulst R."/>
            <person name="Ayyampalayam S."/>
            <person name="Mercati F."/>
            <person name="Riccardi P."/>
            <person name="McKain M.R."/>
            <person name="Kakrana A."/>
            <person name="Tang H."/>
            <person name="Ray J."/>
            <person name="Groenendijk J."/>
            <person name="Arikit S."/>
            <person name="Mathioni S.M."/>
            <person name="Nakano M."/>
            <person name="Shan H."/>
            <person name="Telgmann-Rauber A."/>
            <person name="Kanno A."/>
            <person name="Yue Z."/>
            <person name="Chen H."/>
            <person name="Li W."/>
            <person name="Chen Y."/>
            <person name="Xu X."/>
            <person name="Zhang Y."/>
            <person name="Luo S."/>
            <person name="Chen H."/>
            <person name="Gao J."/>
            <person name="Mao Z."/>
            <person name="Pires J.C."/>
            <person name="Luo M."/>
            <person name="Kudrna D."/>
            <person name="Wing R.A."/>
            <person name="Meyers B.C."/>
            <person name="Yi K."/>
            <person name="Kong H."/>
            <person name="Lavrijsen P."/>
            <person name="Sunseri F."/>
            <person name="Falavigna A."/>
            <person name="Ye Y."/>
            <person name="Leebens-Mack J.H."/>
            <person name="Chen G."/>
        </authorList>
    </citation>
    <scope>NUCLEOTIDE SEQUENCE [LARGE SCALE GENOMIC DNA]</scope>
    <source>
        <strain evidence="5">cv. DH0086</strain>
    </source>
</reference>
<sequence length="252" mass="27224">MPLNFLLVKRWEWPRRGRRPRRASKHPPPPPPPGPPPAFDHRAGVAGRGAHVGVFSGWGARPWLALPERVSVCLEWWWYELMILLCGLLPDPKPAIASMGVLIQTTALIYVFPSSLGFGASTRVGLCEIGNCPQTVGCGVLRGSARPAHAAHVNLGAFYLVGMPVGIGLGFGLGFGFCGLWVGLLAAQVCCAGLMLYVVGTTDWEAQARRAQELTCGAEGRHESEAEALEEEKGEETFYEPLISIKVSEIGR</sequence>
<feature type="transmembrane region" description="Helical" evidence="3">
    <location>
        <begin position="151"/>
        <end position="173"/>
    </location>
</feature>
<dbReference type="Gramene" id="ONK69792">
    <property type="protein sequence ID" value="ONK69792"/>
    <property type="gene ID" value="A4U43_C05F26780"/>
</dbReference>
<evidence type="ECO:0000256" key="1">
    <source>
        <dbReference type="ARBA" id="ARBA00010199"/>
    </source>
</evidence>
<name>A0A5P1EUX5_ASPOF</name>
<keyword evidence="5" id="KW-1185">Reference proteome</keyword>
<dbReference type="PANTHER" id="PTHR11206">
    <property type="entry name" value="MULTIDRUG RESISTANCE PROTEIN"/>
    <property type="match status" value="1"/>
</dbReference>
<evidence type="ECO:0000313" key="4">
    <source>
        <dbReference type="EMBL" id="ONK69792.1"/>
    </source>
</evidence>